<accession>A0ABP8PTY8</accession>
<dbReference type="EMBL" id="BAABHF010000016">
    <property type="protein sequence ID" value="GAA4491260.1"/>
    <property type="molecule type" value="Genomic_DNA"/>
</dbReference>
<evidence type="ECO:0000313" key="2">
    <source>
        <dbReference type="EMBL" id="GAA4491260.1"/>
    </source>
</evidence>
<sequence>MGVTGGVPNEIARYSYLITRPADRLKRLHETVLSSVESAGDFYGSGDPTGKAFMLSFKPAVSGLGVSVDLVHKGMKNVAKMTIEVAQHLYIAEENSKNQAVQLGRQVPSGGKGPHGGDRH</sequence>
<proteinExistence type="predicted"/>
<name>A0ABP8PTY8_9ACTN</name>
<feature type="region of interest" description="Disordered" evidence="1">
    <location>
        <begin position="100"/>
        <end position="120"/>
    </location>
</feature>
<evidence type="ECO:0000313" key="3">
    <source>
        <dbReference type="Proteomes" id="UP001500503"/>
    </source>
</evidence>
<comment type="caution">
    <text evidence="2">The sequence shown here is derived from an EMBL/GenBank/DDBJ whole genome shotgun (WGS) entry which is preliminary data.</text>
</comment>
<organism evidence="2 3">
    <name type="scientific">Actinoallomurus oryzae</name>
    <dbReference type="NCBI Taxonomy" id="502180"/>
    <lineage>
        <taxon>Bacteria</taxon>
        <taxon>Bacillati</taxon>
        <taxon>Actinomycetota</taxon>
        <taxon>Actinomycetes</taxon>
        <taxon>Streptosporangiales</taxon>
        <taxon>Thermomonosporaceae</taxon>
        <taxon>Actinoallomurus</taxon>
    </lineage>
</organism>
<keyword evidence="3" id="KW-1185">Reference proteome</keyword>
<gene>
    <name evidence="2" type="ORF">GCM10023191_024880</name>
</gene>
<dbReference type="Proteomes" id="UP001500503">
    <property type="component" value="Unassembled WGS sequence"/>
</dbReference>
<evidence type="ECO:0000256" key="1">
    <source>
        <dbReference type="SAM" id="MobiDB-lite"/>
    </source>
</evidence>
<protein>
    <submittedName>
        <fullName evidence="2">Uncharacterized protein</fullName>
    </submittedName>
</protein>
<reference evidence="3" key="1">
    <citation type="journal article" date="2019" name="Int. J. Syst. Evol. Microbiol.">
        <title>The Global Catalogue of Microorganisms (GCM) 10K type strain sequencing project: providing services to taxonomists for standard genome sequencing and annotation.</title>
        <authorList>
            <consortium name="The Broad Institute Genomics Platform"/>
            <consortium name="The Broad Institute Genome Sequencing Center for Infectious Disease"/>
            <person name="Wu L."/>
            <person name="Ma J."/>
        </authorList>
    </citation>
    <scope>NUCLEOTIDE SEQUENCE [LARGE SCALE GENOMIC DNA]</scope>
    <source>
        <strain evidence="3">JCM 17933</strain>
    </source>
</reference>
<dbReference type="RefSeq" id="WP_345461889.1">
    <property type="nucleotide sequence ID" value="NZ_BAABHF010000016.1"/>
</dbReference>